<accession>A0A933GMV8</accession>
<evidence type="ECO:0000256" key="5">
    <source>
        <dbReference type="ARBA" id="ARBA00023014"/>
    </source>
</evidence>
<keyword evidence="4" id="KW-0408">Iron</keyword>
<dbReference type="AlphaFoldDB" id="A0A933GMV8"/>
<evidence type="ECO:0000256" key="2">
    <source>
        <dbReference type="ARBA" id="ARBA00022691"/>
    </source>
</evidence>
<dbReference type="InterPro" id="IPR013785">
    <property type="entry name" value="Aldolase_TIM"/>
</dbReference>
<comment type="caution">
    <text evidence="8">The sequence shown here is derived from an EMBL/GenBank/DDBJ whole genome shotgun (WGS) entry which is preliminary data.</text>
</comment>
<dbReference type="GO" id="GO:0003824">
    <property type="term" value="F:catalytic activity"/>
    <property type="evidence" value="ECO:0007669"/>
    <property type="project" value="InterPro"/>
</dbReference>
<evidence type="ECO:0000256" key="4">
    <source>
        <dbReference type="ARBA" id="ARBA00023004"/>
    </source>
</evidence>
<dbReference type="Pfam" id="PF13186">
    <property type="entry name" value="SPASM"/>
    <property type="match status" value="1"/>
</dbReference>
<evidence type="ECO:0000256" key="1">
    <source>
        <dbReference type="ARBA" id="ARBA00001966"/>
    </source>
</evidence>
<dbReference type="EMBL" id="JACQWF010000343">
    <property type="protein sequence ID" value="MBI4596258.1"/>
    <property type="molecule type" value="Genomic_DNA"/>
</dbReference>
<dbReference type="SFLD" id="SFLDG01067">
    <property type="entry name" value="SPASM/twitch_domain_containing"/>
    <property type="match status" value="1"/>
</dbReference>
<dbReference type="CDD" id="cd21109">
    <property type="entry name" value="SPASM"/>
    <property type="match status" value="1"/>
</dbReference>
<proteinExistence type="predicted"/>
<dbReference type="Pfam" id="PF04055">
    <property type="entry name" value="Radical_SAM"/>
    <property type="match status" value="1"/>
</dbReference>
<comment type="cofactor">
    <cofactor evidence="1">
        <name>[4Fe-4S] cluster</name>
        <dbReference type="ChEBI" id="CHEBI:49883"/>
    </cofactor>
</comment>
<dbReference type="Gene3D" id="3.20.20.70">
    <property type="entry name" value="Aldolase class I"/>
    <property type="match status" value="1"/>
</dbReference>
<sequence length="376" mass="42696">MVSAYLPYRLVNYYLARKNLLRPAPPINLTFSITNKCQSHCQTCHIWKIYQDNPEAKKEELSLGEIEQTFGTMDPVFFFNISGGCPFLRDDLPEIIKLASVYLKPRVIHIPSNGLEPDRIMSMLSTILKDLSHRSEGTYLQIKPSMDGLGACHDRIRGTKGNFDKLLLLMENLKTLQKSYPKLQVGLGTIISTLNIDRLGEIIKFIDQLEIDSYIAEIAEIREEMLNASAALTPRPEDYRQAVGLLCRHFGKRPSKSVGLTKFTRALRLIYYPLSLRILSEARQVIPCYAAFSNVHLSAYGEVWSCATLGSKKSLGNLREQSYNFRKIWQSKKANDVRDFIISWNCSCPLANQAYANMLLHPATLIKALKLYLSLP</sequence>
<evidence type="ECO:0000259" key="6">
    <source>
        <dbReference type="Pfam" id="PF04055"/>
    </source>
</evidence>
<dbReference type="SUPFAM" id="SSF102114">
    <property type="entry name" value="Radical SAM enzymes"/>
    <property type="match status" value="1"/>
</dbReference>
<keyword evidence="3" id="KW-0479">Metal-binding</keyword>
<dbReference type="SFLD" id="SFLDS00029">
    <property type="entry name" value="Radical_SAM"/>
    <property type="match status" value="1"/>
</dbReference>
<organism evidence="8 9">
    <name type="scientific">Tectimicrobiota bacterium</name>
    <dbReference type="NCBI Taxonomy" id="2528274"/>
    <lineage>
        <taxon>Bacteria</taxon>
        <taxon>Pseudomonadati</taxon>
        <taxon>Nitrospinota/Tectimicrobiota group</taxon>
        <taxon>Candidatus Tectimicrobiota</taxon>
    </lineage>
</organism>
<dbReference type="PANTHER" id="PTHR11228:SF7">
    <property type="entry name" value="PQQA PEPTIDE CYCLASE"/>
    <property type="match status" value="1"/>
</dbReference>
<evidence type="ECO:0000313" key="9">
    <source>
        <dbReference type="Proteomes" id="UP000772181"/>
    </source>
</evidence>
<protein>
    <submittedName>
        <fullName evidence="8">Radical SAM protein</fullName>
    </submittedName>
</protein>
<dbReference type="GO" id="GO:0046872">
    <property type="term" value="F:metal ion binding"/>
    <property type="evidence" value="ECO:0007669"/>
    <property type="project" value="UniProtKB-KW"/>
</dbReference>
<reference evidence="8" key="1">
    <citation type="submission" date="2020-07" db="EMBL/GenBank/DDBJ databases">
        <title>Huge and variable diversity of episymbiotic CPR bacteria and DPANN archaea in groundwater ecosystems.</title>
        <authorList>
            <person name="He C.Y."/>
            <person name="Keren R."/>
            <person name="Whittaker M."/>
            <person name="Farag I.F."/>
            <person name="Doudna J."/>
            <person name="Cate J.H.D."/>
            <person name="Banfield J.F."/>
        </authorList>
    </citation>
    <scope>NUCLEOTIDE SEQUENCE</scope>
    <source>
        <strain evidence="8">NC_groundwater_1482_Ag_S-0.65um_47_24</strain>
    </source>
</reference>
<dbReference type="PANTHER" id="PTHR11228">
    <property type="entry name" value="RADICAL SAM DOMAIN PROTEIN"/>
    <property type="match status" value="1"/>
</dbReference>
<keyword evidence="2" id="KW-0949">S-adenosyl-L-methionine</keyword>
<feature type="domain" description="4Fe4S-binding SPASM" evidence="7">
    <location>
        <begin position="288"/>
        <end position="346"/>
    </location>
</feature>
<dbReference type="GO" id="GO:0051536">
    <property type="term" value="F:iron-sulfur cluster binding"/>
    <property type="evidence" value="ECO:0007669"/>
    <property type="project" value="UniProtKB-KW"/>
</dbReference>
<evidence type="ECO:0000259" key="7">
    <source>
        <dbReference type="Pfam" id="PF13186"/>
    </source>
</evidence>
<evidence type="ECO:0000313" key="8">
    <source>
        <dbReference type="EMBL" id="MBI4596258.1"/>
    </source>
</evidence>
<dbReference type="CDD" id="cd01335">
    <property type="entry name" value="Radical_SAM"/>
    <property type="match status" value="1"/>
</dbReference>
<dbReference type="InterPro" id="IPR050377">
    <property type="entry name" value="Radical_SAM_PqqE_MftC-like"/>
</dbReference>
<dbReference type="InterPro" id="IPR023885">
    <property type="entry name" value="4Fe4S-binding_SPASM_dom"/>
</dbReference>
<keyword evidence="5" id="KW-0411">Iron-sulfur</keyword>
<gene>
    <name evidence="8" type="ORF">HY730_07790</name>
</gene>
<name>A0A933GMV8_UNCTE</name>
<feature type="domain" description="Radical SAM core" evidence="6">
    <location>
        <begin position="32"/>
        <end position="206"/>
    </location>
</feature>
<dbReference type="InterPro" id="IPR007197">
    <property type="entry name" value="rSAM"/>
</dbReference>
<dbReference type="InterPro" id="IPR058240">
    <property type="entry name" value="rSAM_sf"/>
</dbReference>
<dbReference type="Proteomes" id="UP000772181">
    <property type="component" value="Unassembled WGS sequence"/>
</dbReference>
<evidence type="ECO:0000256" key="3">
    <source>
        <dbReference type="ARBA" id="ARBA00022723"/>
    </source>
</evidence>